<organism evidence="2 3">
    <name type="scientific">Novosphingobium mangrovi</name>
    <name type="common">ex Huang et al. 2023</name>
    <dbReference type="NCBI Taxonomy" id="2976432"/>
    <lineage>
        <taxon>Bacteria</taxon>
        <taxon>Pseudomonadati</taxon>
        <taxon>Pseudomonadota</taxon>
        <taxon>Alphaproteobacteria</taxon>
        <taxon>Sphingomonadales</taxon>
        <taxon>Sphingomonadaceae</taxon>
        <taxon>Novosphingobium</taxon>
    </lineage>
</organism>
<dbReference type="RefSeq" id="WP_260046677.1">
    <property type="nucleotide sequence ID" value="NZ_JANZXA010000009.1"/>
</dbReference>
<evidence type="ECO:0000256" key="1">
    <source>
        <dbReference type="SAM" id="Phobius"/>
    </source>
</evidence>
<proteinExistence type="predicted"/>
<dbReference type="EMBL" id="JANZXA010000009">
    <property type="protein sequence ID" value="MCT2400599.1"/>
    <property type="molecule type" value="Genomic_DNA"/>
</dbReference>
<accession>A0ABT2I707</accession>
<feature type="transmembrane region" description="Helical" evidence="1">
    <location>
        <begin position="41"/>
        <end position="68"/>
    </location>
</feature>
<keyword evidence="1" id="KW-0812">Transmembrane</keyword>
<dbReference type="Proteomes" id="UP001165583">
    <property type="component" value="Unassembled WGS sequence"/>
</dbReference>
<name>A0ABT2I707_9SPHN</name>
<keyword evidence="3" id="KW-1185">Reference proteome</keyword>
<evidence type="ECO:0000313" key="2">
    <source>
        <dbReference type="EMBL" id="MCT2400599.1"/>
    </source>
</evidence>
<protein>
    <recommendedName>
        <fullName evidence="4">NfeD-like C-terminal domain-containing protein</fullName>
    </recommendedName>
</protein>
<keyword evidence="1" id="KW-1133">Transmembrane helix</keyword>
<gene>
    <name evidence="2" type="ORF">NZK81_13650</name>
</gene>
<sequence>MLEIAGGILIAVAVLFALPYILAGAYWAVVIGLGLALAVGLWLGVASVVGSGWAWAITAAAVVIWLGWTSDDWADENPKNEP</sequence>
<reference evidence="2" key="1">
    <citation type="submission" date="2022-09" db="EMBL/GenBank/DDBJ databases">
        <title>Novosphingobium sp. Nov., a polycyclic aromatic hydrocarbon-degrading bacterium isolated form mangrove sediments in HongKong.</title>
        <authorList>
            <person name="Hu Z."/>
        </authorList>
    </citation>
    <scope>NUCLEOTIDE SEQUENCE</scope>
    <source>
        <strain evidence="2">HK4-1</strain>
    </source>
</reference>
<evidence type="ECO:0008006" key="4">
    <source>
        <dbReference type="Google" id="ProtNLM"/>
    </source>
</evidence>
<evidence type="ECO:0000313" key="3">
    <source>
        <dbReference type="Proteomes" id="UP001165583"/>
    </source>
</evidence>
<comment type="caution">
    <text evidence="2">The sequence shown here is derived from an EMBL/GenBank/DDBJ whole genome shotgun (WGS) entry which is preliminary data.</text>
</comment>
<keyword evidence="1" id="KW-0472">Membrane</keyword>
<feature type="transmembrane region" description="Helical" evidence="1">
    <location>
        <begin position="6"/>
        <end position="29"/>
    </location>
</feature>